<dbReference type="AlphaFoldDB" id="A0A4R0YPE7"/>
<evidence type="ECO:0000259" key="1">
    <source>
        <dbReference type="Pfam" id="PF24832"/>
    </source>
</evidence>
<dbReference type="Proteomes" id="UP000291822">
    <property type="component" value="Unassembled WGS sequence"/>
</dbReference>
<gene>
    <name evidence="2" type="ORF">EZM97_34325</name>
</gene>
<reference evidence="2 3" key="1">
    <citation type="submission" date="2019-02" db="EMBL/GenBank/DDBJ databases">
        <title>Dyella amyloliquefaciens sp. nov., isolated from forest soil.</title>
        <authorList>
            <person name="Gao Z.-H."/>
            <person name="Qiu L.-H."/>
        </authorList>
    </citation>
    <scope>NUCLEOTIDE SEQUENCE [LARGE SCALE GENOMIC DNA]</scope>
    <source>
        <strain evidence="2 3">KACC 12747</strain>
    </source>
</reference>
<name>A0A4R0YPE7_9GAMM</name>
<proteinExistence type="predicted"/>
<organism evidence="2 3">
    <name type="scientific">Dyella soli</name>
    <dbReference type="NCBI Taxonomy" id="522319"/>
    <lineage>
        <taxon>Bacteria</taxon>
        <taxon>Pseudomonadati</taxon>
        <taxon>Pseudomonadota</taxon>
        <taxon>Gammaproteobacteria</taxon>
        <taxon>Lysobacterales</taxon>
        <taxon>Rhodanobacteraceae</taxon>
        <taxon>Dyella</taxon>
    </lineage>
</organism>
<protein>
    <recommendedName>
        <fullName evidence="1">DUF7716 domain-containing protein</fullName>
    </recommendedName>
</protein>
<dbReference type="Pfam" id="PF24832">
    <property type="entry name" value="DUF7716"/>
    <property type="match status" value="1"/>
</dbReference>
<dbReference type="RefSeq" id="WP_131413398.1">
    <property type="nucleotide sequence ID" value="NZ_SJTG01000006.1"/>
</dbReference>
<evidence type="ECO:0000313" key="2">
    <source>
        <dbReference type="EMBL" id="TCI06555.1"/>
    </source>
</evidence>
<keyword evidence="3" id="KW-1185">Reference proteome</keyword>
<feature type="domain" description="DUF7716" evidence="1">
    <location>
        <begin position="30"/>
        <end position="114"/>
    </location>
</feature>
<sequence length="120" mass="13542">MSELLTLAQAIKAITDAFDEGDGWDRYAWVYIRGDITDPACRLYLSHVANEDDALIDDHGEALPPVAARHHLRHFIEAADFAEVLFVQRRRDAGSNVSDFARALDYYHRHDAFLGVPSTD</sequence>
<evidence type="ECO:0000313" key="3">
    <source>
        <dbReference type="Proteomes" id="UP000291822"/>
    </source>
</evidence>
<dbReference type="InterPro" id="IPR056133">
    <property type="entry name" value="DUF7716"/>
</dbReference>
<dbReference type="EMBL" id="SJTG01000006">
    <property type="protein sequence ID" value="TCI06555.1"/>
    <property type="molecule type" value="Genomic_DNA"/>
</dbReference>
<accession>A0A4R0YPE7</accession>
<comment type="caution">
    <text evidence="2">The sequence shown here is derived from an EMBL/GenBank/DDBJ whole genome shotgun (WGS) entry which is preliminary data.</text>
</comment>